<sequence length="118" mass="12869">MEFTQEQKTYAEIVQKAWEDAAFKKELVNNPVAAIEKLTGKKLNLPEGKKLVVRDQSDESVVYINIPAPAKNSVDAELNEEQLEALSGGIAAGGYIPDFPFPGGTTGPYNPFPPIFSE</sequence>
<dbReference type="InterPro" id="IPR022513">
    <property type="entry name" value="TOMM_pelo"/>
</dbReference>
<dbReference type="InterPro" id="IPR036648">
    <property type="entry name" value="CN_Hdrase_a/SCN_Hdrase_g_sf"/>
</dbReference>
<dbReference type="Gene3D" id="3.90.330.10">
    <property type="entry name" value="Nitrile hydratase alpha /Thiocyanate hydrolase gamma"/>
    <property type="match status" value="1"/>
</dbReference>
<keyword evidence="2" id="KW-1185">Reference proteome</keyword>
<organism evidence="1 2">
    <name type="scientific">Chryseobacterium nepalense</name>
    <dbReference type="NCBI Taxonomy" id="1854498"/>
    <lineage>
        <taxon>Bacteria</taxon>
        <taxon>Pseudomonadati</taxon>
        <taxon>Bacteroidota</taxon>
        <taxon>Flavobacteriia</taxon>
        <taxon>Flavobacteriales</taxon>
        <taxon>Weeksellaceae</taxon>
        <taxon>Chryseobacterium group</taxon>
        <taxon>Chryseobacterium</taxon>
    </lineage>
</organism>
<evidence type="ECO:0000313" key="1">
    <source>
        <dbReference type="EMBL" id="UPQ75681.1"/>
    </source>
</evidence>
<dbReference type="Proteomes" id="UP000830552">
    <property type="component" value="Chromosome"/>
</dbReference>
<evidence type="ECO:0000313" key="2">
    <source>
        <dbReference type="Proteomes" id="UP000830552"/>
    </source>
</evidence>
<dbReference type="NCBIfam" id="TIGR03793">
    <property type="entry name" value="leader_NHLP"/>
    <property type="match status" value="1"/>
</dbReference>
<protein>
    <submittedName>
        <fullName evidence="1">NHLP leader peptide family RiPP</fullName>
    </submittedName>
</protein>
<accession>A0ABY4K4F2</accession>
<name>A0ABY4K4F2_9FLAO</name>
<gene>
    <name evidence="1" type="ORF">M0D58_16730</name>
</gene>
<dbReference type="RefSeq" id="WP_248391833.1">
    <property type="nucleotide sequence ID" value="NZ_CP096203.1"/>
</dbReference>
<reference evidence="1" key="1">
    <citation type="submission" date="2022-04" db="EMBL/GenBank/DDBJ databases">
        <title>Evolutionary, genomic, and biogeographic characterization of Chryseobacterium nepalense represented by a plastic-degrading bacterium AC3.</title>
        <authorList>
            <person name="Yin Z."/>
            <person name="Liu X."/>
            <person name="Wang D."/>
            <person name="Xie Z."/>
        </authorList>
    </citation>
    <scope>NUCLEOTIDE SEQUENCE</scope>
    <source>
        <strain evidence="1">AC3</strain>
    </source>
</reference>
<dbReference type="EMBL" id="CP096203">
    <property type="protein sequence ID" value="UPQ75681.1"/>
    <property type="molecule type" value="Genomic_DNA"/>
</dbReference>
<proteinExistence type="predicted"/>
<dbReference type="SUPFAM" id="SSF56209">
    <property type="entry name" value="Nitrile hydratase alpha chain"/>
    <property type="match status" value="1"/>
</dbReference>